<evidence type="ECO:0000256" key="1">
    <source>
        <dbReference type="SAM" id="SignalP"/>
    </source>
</evidence>
<feature type="chain" id="PRO_5012702867" description="ABC-type transport auxiliary lipoprotein component domain-containing protein" evidence="1">
    <location>
        <begin position="22"/>
        <end position="186"/>
    </location>
</feature>
<sequence length="186" mass="19809">MMKFLSPLFLAALVACTSAPANRLEFSPVSSELRIRALVGSVMVRTVSLPTYAASEEVAVEISPGVIGTSADILWADDPERAVTLSMTQQLDEILNATVGPEPWPFVGLPDVAVDVRVTQMLAGTDGSFRLSGQYFVGGDGISFRNSSHSFDIVEPLSGEGSQAIANAKARAVLRLSEDIARRLGR</sequence>
<feature type="domain" description="ABC-type transport auxiliary lipoprotein component" evidence="2">
    <location>
        <begin position="40"/>
        <end position="181"/>
    </location>
</feature>
<dbReference type="Gene3D" id="3.40.50.10610">
    <property type="entry name" value="ABC-type transport auxiliary lipoprotein component"/>
    <property type="match status" value="1"/>
</dbReference>
<dbReference type="EMBL" id="FQXB01000001">
    <property type="protein sequence ID" value="SHG81569.1"/>
    <property type="molecule type" value="Genomic_DNA"/>
</dbReference>
<proteinExistence type="predicted"/>
<evidence type="ECO:0000313" key="3">
    <source>
        <dbReference type="EMBL" id="SHG81569.1"/>
    </source>
</evidence>
<dbReference type="OrthoDB" id="7858211at2"/>
<evidence type="ECO:0000259" key="2">
    <source>
        <dbReference type="Pfam" id="PF03886"/>
    </source>
</evidence>
<organism evidence="3 4">
    <name type="scientific">Cognatiyoonia sediminum</name>
    <dbReference type="NCBI Taxonomy" id="1508389"/>
    <lineage>
        <taxon>Bacteria</taxon>
        <taxon>Pseudomonadati</taxon>
        <taxon>Pseudomonadota</taxon>
        <taxon>Alphaproteobacteria</taxon>
        <taxon>Rhodobacterales</taxon>
        <taxon>Paracoccaceae</taxon>
        <taxon>Cognatiyoonia</taxon>
    </lineage>
</organism>
<name>A0A1M5MXD8_9RHOB</name>
<dbReference type="Proteomes" id="UP000184074">
    <property type="component" value="Unassembled WGS sequence"/>
</dbReference>
<dbReference type="AlphaFoldDB" id="A0A1M5MXD8"/>
<reference evidence="3 4" key="1">
    <citation type="submission" date="2016-11" db="EMBL/GenBank/DDBJ databases">
        <authorList>
            <person name="Jaros S."/>
            <person name="Januszkiewicz K."/>
            <person name="Wedrychowicz H."/>
        </authorList>
    </citation>
    <scope>NUCLEOTIDE SEQUENCE [LARGE SCALE GENOMIC DNA]</scope>
    <source>
        <strain evidence="3 4">DSM 28715</strain>
    </source>
</reference>
<feature type="signal peptide" evidence="1">
    <location>
        <begin position="1"/>
        <end position="21"/>
    </location>
</feature>
<dbReference type="SUPFAM" id="SSF159594">
    <property type="entry name" value="XCC0632-like"/>
    <property type="match status" value="1"/>
</dbReference>
<dbReference type="RefSeq" id="WP_083526181.1">
    <property type="nucleotide sequence ID" value="NZ_FQXB01000001.1"/>
</dbReference>
<protein>
    <recommendedName>
        <fullName evidence="2">ABC-type transport auxiliary lipoprotein component domain-containing protein</fullName>
    </recommendedName>
</protein>
<keyword evidence="4" id="KW-1185">Reference proteome</keyword>
<dbReference type="Pfam" id="PF03886">
    <property type="entry name" value="ABC_trans_aux"/>
    <property type="match status" value="1"/>
</dbReference>
<accession>A0A1M5MXD8</accession>
<dbReference type="PROSITE" id="PS51257">
    <property type="entry name" value="PROKAR_LIPOPROTEIN"/>
    <property type="match status" value="1"/>
</dbReference>
<evidence type="ECO:0000313" key="4">
    <source>
        <dbReference type="Proteomes" id="UP000184074"/>
    </source>
</evidence>
<gene>
    <name evidence="3" type="ORF">SAMN05444003_1059</name>
</gene>
<dbReference type="InterPro" id="IPR005586">
    <property type="entry name" value="ABC_trans_aux"/>
</dbReference>
<keyword evidence="1" id="KW-0732">Signal</keyword>
<dbReference type="STRING" id="1508389.SAMN05444003_1059"/>